<evidence type="ECO:0000259" key="1">
    <source>
        <dbReference type="Pfam" id="PF19266"/>
    </source>
</evidence>
<dbReference type="AlphaFoldDB" id="A0A128F5I2"/>
<gene>
    <name evidence="2" type="ORF">GCE9029_02792</name>
</gene>
<dbReference type="InterPro" id="IPR045361">
    <property type="entry name" value="CIS_tube_prot_N"/>
</dbReference>
<evidence type="ECO:0000313" key="3">
    <source>
        <dbReference type="Proteomes" id="UP000071641"/>
    </source>
</evidence>
<feature type="domain" description="Contractile injection system tube protein N-terminal" evidence="1">
    <location>
        <begin position="20"/>
        <end position="169"/>
    </location>
</feature>
<dbReference type="OrthoDB" id="661223at2"/>
<organism evidence="2 3">
    <name type="scientific">Grimontia celer</name>
    <dbReference type="NCBI Taxonomy" id="1796497"/>
    <lineage>
        <taxon>Bacteria</taxon>
        <taxon>Pseudomonadati</taxon>
        <taxon>Pseudomonadota</taxon>
        <taxon>Gammaproteobacteria</taxon>
        <taxon>Vibrionales</taxon>
        <taxon>Vibrionaceae</taxon>
        <taxon>Grimontia</taxon>
    </lineage>
</organism>
<reference evidence="3" key="1">
    <citation type="submission" date="2016-02" db="EMBL/GenBank/DDBJ databases">
        <authorList>
            <person name="Rodrigo-Torres Lidia"/>
            <person name="Arahal R.David."/>
        </authorList>
    </citation>
    <scope>NUCLEOTIDE SEQUENCE [LARGE SCALE GENOMIC DNA]</scope>
    <source>
        <strain evidence="3">CECT 9029</strain>
    </source>
</reference>
<dbReference type="EMBL" id="FIZX01000002">
    <property type="protein sequence ID" value="CZF81730.1"/>
    <property type="molecule type" value="Genomic_DNA"/>
</dbReference>
<sequence>MLSSQPNYLKAGIVLLDPQSAEPMSAIPLLINPDSLNTQFEVKSPSTSETRSEQLRLNGPPKETITFDAILDATDAMSRGDEDAVKYGIGHYIAALRSLISPTKRQLLDNDTLARQGKLTIIPMTQPLPVFSWGLRRRMPVKVGSLSVAEEFFSAQLNPIRAKASLSLQVLSVDDLGFDHPASSLFLHYLDGIEKQAAKVIKPAVDG</sequence>
<evidence type="ECO:0000313" key="2">
    <source>
        <dbReference type="EMBL" id="CZF81730.1"/>
    </source>
</evidence>
<dbReference type="RefSeq" id="WP_062663879.1">
    <property type="nucleotide sequence ID" value="NZ_FIZX01000002.1"/>
</dbReference>
<dbReference type="Proteomes" id="UP000071641">
    <property type="component" value="Unassembled WGS sequence"/>
</dbReference>
<dbReference type="Pfam" id="PF19266">
    <property type="entry name" value="CIS_tube"/>
    <property type="match status" value="1"/>
</dbReference>
<dbReference type="STRING" id="1796497.GCE9029_02792"/>
<proteinExistence type="predicted"/>
<accession>A0A128F5I2</accession>
<name>A0A128F5I2_9GAMM</name>
<keyword evidence="3" id="KW-1185">Reference proteome</keyword>
<protein>
    <recommendedName>
        <fullName evidence="1">Contractile injection system tube protein N-terminal domain-containing protein</fullName>
    </recommendedName>
</protein>